<gene>
    <name evidence="2" type="ORF">BSAL_41240</name>
</gene>
<keyword evidence="3" id="KW-1185">Reference proteome</keyword>
<feature type="transmembrane region" description="Helical" evidence="1">
    <location>
        <begin position="124"/>
        <end position="146"/>
    </location>
</feature>
<feature type="transmembrane region" description="Helical" evidence="1">
    <location>
        <begin position="307"/>
        <end position="326"/>
    </location>
</feature>
<feature type="transmembrane region" description="Helical" evidence="1">
    <location>
        <begin position="254"/>
        <end position="275"/>
    </location>
</feature>
<sequence length="409" mass="44337">ALRFTNCGWREAHEKEEDHSLEPSRGEFMAVSENPTRLSFGSKEGAMCRGAAVGNVSILIAVCVLVLPLGLLHLRFRRRLHNLGASLGGLRLPGRVFVVYAVLLQPTVTAGAGLMMLHVSIADVVLAVITLLFLSLLAMWFAWAVYRGCSELVIAAPDGRCNARVMNYISGRRIAWIPRKPQLPATTTNRTWLLEESIDGAVSFAEQFDTLIGRANAGGTYRALYFLMGCLWSVVTGVVGALNPNEPTSCLAAQITLIIVPSLSMISIVIVQPFASSFDRNVNLALELMGFVIGVLAYADVGNGAEAISYVQISLSLLVSTLRILARWSAACLTPTRVTETSESGKLPSQHQLDNVYEKPPPLCILYSCTIPRRLQHAHLEQLIARAAASGGVVKRSNNKQQQLRGACA</sequence>
<evidence type="ECO:0000256" key="1">
    <source>
        <dbReference type="SAM" id="Phobius"/>
    </source>
</evidence>
<proteinExistence type="predicted"/>
<dbReference type="VEuPathDB" id="TriTrypDB:BSAL_41240"/>
<dbReference type="EMBL" id="CYKH01002128">
    <property type="protein sequence ID" value="CUG93181.1"/>
    <property type="molecule type" value="Genomic_DNA"/>
</dbReference>
<feature type="transmembrane region" description="Helical" evidence="1">
    <location>
        <begin position="282"/>
        <end position="301"/>
    </location>
</feature>
<reference evidence="3" key="1">
    <citation type="submission" date="2015-09" db="EMBL/GenBank/DDBJ databases">
        <authorList>
            <consortium name="Pathogen Informatics"/>
        </authorList>
    </citation>
    <scope>NUCLEOTIDE SEQUENCE [LARGE SCALE GENOMIC DNA]</scope>
    <source>
        <strain evidence="3">Lake Konstanz</strain>
    </source>
</reference>
<feature type="transmembrane region" description="Helical" evidence="1">
    <location>
        <begin position="223"/>
        <end position="242"/>
    </location>
</feature>
<keyword evidence="1" id="KW-1133">Transmembrane helix</keyword>
<keyword evidence="1" id="KW-0472">Membrane</keyword>
<keyword evidence="1 2" id="KW-0812">Transmembrane</keyword>
<name>A0A0S4JUR1_BODSA</name>
<dbReference type="Proteomes" id="UP000051952">
    <property type="component" value="Unassembled WGS sequence"/>
</dbReference>
<feature type="transmembrane region" description="Helical" evidence="1">
    <location>
        <begin position="97"/>
        <end position="118"/>
    </location>
</feature>
<evidence type="ECO:0000313" key="3">
    <source>
        <dbReference type="Proteomes" id="UP000051952"/>
    </source>
</evidence>
<feature type="transmembrane region" description="Helical" evidence="1">
    <location>
        <begin position="56"/>
        <end position="76"/>
    </location>
</feature>
<evidence type="ECO:0000313" key="2">
    <source>
        <dbReference type="EMBL" id="CUG93181.1"/>
    </source>
</evidence>
<organism evidence="2 3">
    <name type="scientific">Bodo saltans</name>
    <name type="common">Flagellated protozoan</name>
    <dbReference type="NCBI Taxonomy" id="75058"/>
    <lineage>
        <taxon>Eukaryota</taxon>
        <taxon>Discoba</taxon>
        <taxon>Euglenozoa</taxon>
        <taxon>Kinetoplastea</taxon>
        <taxon>Metakinetoplastina</taxon>
        <taxon>Eubodonida</taxon>
        <taxon>Bodonidae</taxon>
        <taxon>Bodo</taxon>
    </lineage>
</organism>
<feature type="non-terminal residue" evidence="2">
    <location>
        <position position="1"/>
    </location>
</feature>
<protein>
    <submittedName>
        <fullName evidence="2">Transmembrane protein, putative</fullName>
    </submittedName>
</protein>
<accession>A0A0S4JUR1</accession>
<dbReference type="AlphaFoldDB" id="A0A0S4JUR1"/>